<proteinExistence type="predicted"/>
<name>A0A8H7LE55_9AGAM</name>
<feature type="compositionally biased region" description="Basic and acidic residues" evidence="1">
    <location>
        <begin position="337"/>
        <end position="355"/>
    </location>
</feature>
<comment type="caution">
    <text evidence="2">The sequence shown here is derived from an EMBL/GenBank/DDBJ whole genome shotgun (WGS) entry which is preliminary data.</text>
</comment>
<organism evidence="2 3">
    <name type="scientific">Rhizoctonia solani</name>
    <dbReference type="NCBI Taxonomy" id="456999"/>
    <lineage>
        <taxon>Eukaryota</taxon>
        <taxon>Fungi</taxon>
        <taxon>Dikarya</taxon>
        <taxon>Basidiomycota</taxon>
        <taxon>Agaricomycotina</taxon>
        <taxon>Agaricomycetes</taxon>
        <taxon>Cantharellales</taxon>
        <taxon>Ceratobasidiaceae</taxon>
        <taxon>Rhizoctonia</taxon>
    </lineage>
</organism>
<accession>A0A8H7LE55</accession>
<sequence>MLASSCSPIDQGQLEPLILPTSPVNLGEVSLNRVTRLLWGLQGQVNCIEQYLTEQAKVTQEICTNVENILQAVDTVKDGLAQLQLTQGPHTPKEQKPPVVKETPRAAPKAKPIGKAVPFLGGPAPIISTGAPWHNPLTLFNPYPSSSFCLGPAPAAPQGPPPAPITTLVQPQAPSTIKVDHPEAFKGKIGLKAKQWLTSVEQKITSLTQTSTCAKFITKFCTLQMELNWNDAALCSQFACGLHWEVQRQVATREKQPCILGELQDAALIIDNALHEEHTSHPQQVLANRPPKLVPSPPIPTMYWRKNATTAVQKASVKCSKVGHKYAKCQTRWKATPKEDKGKAKETTKIGKDSKYQSGKEMSPLFTISIKPEKADTLEALIDSGTTSSLLHPCTAEPLCLPLIDLPVPYTITMLDGSCPQAGKIWKKTNLTFSFDGKKITETFLICNTGSHAAILVLKWLDAYNPEIDWNMHTLSFSHTPPEQVTIAEEEEANKDPLKRVPPEYHQYAKVFGEEELNKLPPHWHYNIEIELTEDGPLSSPLYSMTDTNPCTA</sequence>
<evidence type="ECO:0000313" key="2">
    <source>
        <dbReference type="EMBL" id="KAF8671209.1"/>
    </source>
</evidence>
<evidence type="ECO:0000313" key="3">
    <source>
        <dbReference type="Proteomes" id="UP000650582"/>
    </source>
</evidence>
<dbReference type="Gene3D" id="2.40.70.10">
    <property type="entry name" value="Acid Proteases"/>
    <property type="match status" value="1"/>
</dbReference>
<dbReference type="InterPro" id="IPR021109">
    <property type="entry name" value="Peptidase_aspartic_dom_sf"/>
</dbReference>
<evidence type="ECO:0000256" key="1">
    <source>
        <dbReference type="SAM" id="MobiDB-lite"/>
    </source>
</evidence>
<dbReference type="PANTHER" id="PTHR15503">
    <property type="entry name" value="LDOC1 RELATED"/>
    <property type="match status" value="1"/>
</dbReference>
<dbReference type="InterPro" id="IPR032567">
    <property type="entry name" value="RTL1-rel"/>
</dbReference>
<reference evidence="2" key="1">
    <citation type="submission" date="2020-09" db="EMBL/GenBank/DDBJ databases">
        <title>Comparative genome analyses of four rice-infecting Rhizoctonia solani isolates reveal extensive enrichment of homogalacturonan modification genes.</title>
        <authorList>
            <person name="Lee D.-Y."/>
            <person name="Jeon J."/>
            <person name="Kim K.-T."/>
            <person name="Cheong K."/>
            <person name="Song H."/>
            <person name="Choi G."/>
            <person name="Ko J."/>
            <person name="Opiyo S.O."/>
            <person name="Zuo S."/>
            <person name="Madhav S."/>
            <person name="Lee Y.-H."/>
            <person name="Wang G.-L."/>
        </authorList>
    </citation>
    <scope>NUCLEOTIDE SEQUENCE</scope>
    <source>
        <strain evidence="2">AG1-IA YN-7</strain>
    </source>
</reference>
<protein>
    <submittedName>
        <fullName evidence="2">Multicellular organism development</fullName>
    </submittedName>
</protein>
<gene>
    <name evidence="2" type="ORF">RHS04_08380</name>
</gene>
<feature type="region of interest" description="Disordered" evidence="1">
    <location>
        <begin position="337"/>
        <end position="358"/>
    </location>
</feature>
<dbReference type="CDD" id="cd00303">
    <property type="entry name" value="retropepsin_like"/>
    <property type="match status" value="1"/>
</dbReference>
<dbReference type="Proteomes" id="UP000650582">
    <property type="component" value="Unassembled WGS sequence"/>
</dbReference>
<dbReference type="PANTHER" id="PTHR15503:SF22">
    <property type="entry name" value="TRANSPOSON TY3-I GAG POLYPROTEIN"/>
    <property type="match status" value="1"/>
</dbReference>
<dbReference type="AlphaFoldDB" id="A0A8H7LE55"/>
<dbReference type="EMBL" id="JACYCC010000219">
    <property type="protein sequence ID" value="KAF8671209.1"/>
    <property type="molecule type" value="Genomic_DNA"/>
</dbReference>
<feature type="region of interest" description="Disordered" evidence="1">
    <location>
        <begin position="86"/>
        <end position="114"/>
    </location>
</feature>